<sequence>MADSTVTRRLRKFGLHRLTEPEPAPPVLPCEYAKPGDLLYLEIKKLGRFRQSTHRVTGSR</sequence>
<dbReference type="Proteomes" id="UP000006063">
    <property type="component" value="Chromosome"/>
</dbReference>
<evidence type="ECO:0000313" key="1">
    <source>
        <dbReference type="EMBL" id="AFM34375.1"/>
    </source>
</evidence>
<reference evidence="1 2" key="1">
    <citation type="journal article" date="2012" name="J. Bacteriol.">
        <title>Complete Genome Sequence of the Naphthalene-Degrading Bacterium Pseudomonas stutzeri AN10 (CCUG 29243).</title>
        <authorList>
            <person name="Brunet-Galmes I."/>
            <person name="Busquets A."/>
            <person name="Pena A."/>
            <person name="Gomila M."/>
            <person name="Nogales B."/>
            <person name="Garcia-Valdes E."/>
            <person name="Lalucat J."/>
            <person name="Bennasar A."/>
            <person name="Bosch R."/>
        </authorList>
    </citation>
    <scope>NUCLEOTIDE SEQUENCE [LARGE SCALE GENOMIC DNA]</scope>
    <source>
        <strain evidence="1 2">CCUG 29243</strain>
    </source>
</reference>
<dbReference type="EMBL" id="CP003677">
    <property type="protein sequence ID" value="AFM34375.1"/>
    <property type="molecule type" value="Genomic_DNA"/>
</dbReference>
<proteinExistence type="predicted"/>
<dbReference type="PATRIC" id="fig|1196835.3.peg.3169"/>
<gene>
    <name evidence="1" type="ORF">A458_15750</name>
</gene>
<name>I4CWB8_STUST</name>
<dbReference type="HOGENOM" id="CLU_2938275_0_0_6"/>
<dbReference type="eggNOG" id="COG3415">
    <property type="taxonomic scope" value="Bacteria"/>
</dbReference>
<protein>
    <submittedName>
        <fullName evidence="1">Integrase catalytic subunit</fullName>
    </submittedName>
</protein>
<evidence type="ECO:0000313" key="2">
    <source>
        <dbReference type="Proteomes" id="UP000006063"/>
    </source>
</evidence>
<dbReference type="KEGG" id="psc:A458_15750"/>
<accession>I4CWB8</accession>
<dbReference type="AlphaFoldDB" id="I4CWB8"/>
<organism evidence="1 2">
    <name type="scientific">Stutzerimonas stutzeri CCUG 29243</name>
    <dbReference type="NCBI Taxonomy" id="1196835"/>
    <lineage>
        <taxon>Bacteria</taxon>
        <taxon>Pseudomonadati</taxon>
        <taxon>Pseudomonadota</taxon>
        <taxon>Gammaproteobacteria</taxon>
        <taxon>Pseudomonadales</taxon>
        <taxon>Pseudomonadaceae</taxon>
        <taxon>Stutzerimonas</taxon>
    </lineage>
</organism>